<accession>A0A453BKG3</accession>
<reference evidence="1" key="3">
    <citation type="journal article" date="2017" name="Nature">
        <title>Genome sequence of the progenitor of the wheat D genome Aegilops tauschii.</title>
        <authorList>
            <person name="Luo M.C."/>
            <person name="Gu Y.Q."/>
            <person name="Puiu D."/>
            <person name="Wang H."/>
            <person name="Twardziok S.O."/>
            <person name="Deal K.R."/>
            <person name="Huo N."/>
            <person name="Zhu T."/>
            <person name="Wang L."/>
            <person name="Wang Y."/>
            <person name="McGuire P.E."/>
            <person name="Liu S."/>
            <person name="Long H."/>
            <person name="Ramasamy R.K."/>
            <person name="Rodriguez J.C."/>
            <person name="Van S.L."/>
            <person name="Yuan L."/>
            <person name="Wang Z."/>
            <person name="Xia Z."/>
            <person name="Xiao L."/>
            <person name="Anderson O.D."/>
            <person name="Ouyang S."/>
            <person name="Liang Y."/>
            <person name="Zimin A.V."/>
            <person name="Pertea G."/>
            <person name="Qi P."/>
            <person name="Bennetzen J.L."/>
            <person name="Dai X."/>
            <person name="Dawson M.W."/>
            <person name="Muller H.G."/>
            <person name="Kugler K."/>
            <person name="Rivarola-Duarte L."/>
            <person name="Spannagl M."/>
            <person name="Mayer K.F.X."/>
            <person name="Lu F.H."/>
            <person name="Bevan M.W."/>
            <person name="Leroy P."/>
            <person name="Li P."/>
            <person name="You F.M."/>
            <person name="Sun Q."/>
            <person name="Liu Z."/>
            <person name="Lyons E."/>
            <person name="Wicker T."/>
            <person name="Salzberg S.L."/>
            <person name="Devos K.M."/>
            <person name="Dvorak J."/>
        </authorList>
    </citation>
    <scope>NUCLEOTIDE SEQUENCE [LARGE SCALE GENOMIC DNA]</scope>
    <source>
        <strain evidence="1">cv. AL8/78</strain>
    </source>
</reference>
<reference evidence="1" key="4">
    <citation type="submission" date="2019-03" db="UniProtKB">
        <authorList>
            <consortium name="EnsemblPlants"/>
        </authorList>
    </citation>
    <scope>IDENTIFICATION</scope>
</reference>
<reference evidence="1" key="5">
    <citation type="journal article" date="2021" name="G3 (Bethesda)">
        <title>Aegilops tauschii genome assembly Aet v5.0 features greater sequence contiguity and improved annotation.</title>
        <authorList>
            <person name="Wang L."/>
            <person name="Zhu T."/>
            <person name="Rodriguez J.C."/>
            <person name="Deal K.R."/>
            <person name="Dubcovsky J."/>
            <person name="McGuire P.E."/>
            <person name="Lux T."/>
            <person name="Spannagl M."/>
            <person name="Mayer K.F.X."/>
            <person name="Baldrich P."/>
            <person name="Meyers B.C."/>
            <person name="Huo N."/>
            <person name="Gu Y.Q."/>
            <person name="Zhou H."/>
            <person name="Devos K.M."/>
            <person name="Bennetzen J.L."/>
            <person name="Unver T."/>
            <person name="Budak H."/>
            <person name="Gulick P.J."/>
            <person name="Galiba G."/>
            <person name="Kalapos B."/>
            <person name="Nelson D.R."/>
            <person name="Li P."/>
            <person name="You F.M."/>
            <person name="Luo M.C."/>
            <person name="Dvorak J."/>
        </authorList>
    </citation>
    <scope>NUCLEOTIDE SEQUENCE [LARGE SCALE GENOMIC DNA]</scope>
    <source>
        <strain evidence="1">cv. AL8/78</strain>
    </source>
</reference>
<reference evidence="2" key="1">
    <citation type="journal article" date="2014" name="Science">
        <title>Ancient hybridizations among the ancestral genomes of bread wheat.</title>
        <authorList>
            <consortium name="International Wheat Genome Sequencing Consortium,"/>
            <person name="Marcussen T."/>
            <person name="Sandve S.R."/>
            <person name="Heier L."/>
            <person name="Spannagl M."/>
            <person name="Pfeifer M."/>
            <person name="Jakobsen K.S."/>
            <person name="Wulff B.B."/>
            <person name="Steuernagel B."/>
            <person name="Mayer K.F."/>
            <person name="Olsen O.A."/>
        </authorList>
    </citation>
    <scope>NUCLEOTIDE SEQUENCE [LARGE SCALE GENOMIC DNA]</scope>
    <source>
        <strain evidence="2">cv. AL8/78</strain>
    </source>
</reference>
<organism evidence="1 2">
    <name type="scientific">Aegilops tauschii subsp. strangulata</name>
    <name type="common">Goatgrass</name>
    <dbReference type="NCBI Taxonomy" id="200361"/>
    <lineage>
        <taxon>Eukaryota</taxon>
        <taxon>Viridiplantae</taxon>
        <taxon>Streptophyta</taxon>
        <taxon>Embryophyta</taxon>
        <taxon>Tracheophyta</taxon>
        <taxon>Spermatophyta</taxon>
        <taxon>Magnoliopsida</taxon>
        <taxon>Liliopsida</taxon>
        <taxon>Poales</taxon>
        <taxon>Poaceae</taxon>
        <taxon>BOP clade</taxon>
        <taxon>Pooideae</taxon>
        <taxon>Triticodae</taxon>
        <taxon>Triticeae</taxon>
        <taxon>Triticinae</taxon>
        <taxon>Aegilops</taxon>
    </lineage>
</organism>
<protein>
    <submittedName>
        <fullName evidence="1">Uncharacterized protein</fullName>
    </submittedName>
</protein>
<keyword evidence="2" id="KW-1185">Reference proteome</keyword>
<dbReference type="Gramene" id="AET2Gv20543900.17">
    <property type="protein sequence ID" value="AET2Gv20543900.17"/>
    <property type="gene ID" value="AET2Gv20543900"/>
</dbReference>
<name>A0A453BKG3_AEGTS</name>
<dbReference type="Proteomes" id="UP000015105">
    <property type="component" value="Chromosome 2D"/>
</dbReference>
<sequence>MQKCDSELKIMLLVLVSLPIQFLPIIHQLQRDLSLYLCSLLILNSATAARHQCLLMIS</sequence>
<proteinExistence type="predicted"/>
<evidence type="ECO:0000313" key="1">
    <source>
        <dbReference type="EnsemblPlants" id="AET2Gv20543900.17"/>
    </source>
</evidence>
<dbReference type="AlphaFoldDB" id="A0A453BKG3"/>
<reference evidence="2" key="2">
    <citation type="journal article" date="2017" name="Nat. Plants">
        <title>The Aegilops tauschii genome reveals multiple impacts of transposons.</title>
        <authorList>
            <person name="Zhao G."/>
            <person name="Zou C."/>
            <person name="Li K."/>
            <person name="Wang K."/>
            <person name="Li T."/>
            <person name="Gao L."/>
            <person name="Zhang X."/>
            <person name="Wang H."/>
            <person name="Yang Z."/>
            <person name="Liu X."/>
            <person name="Jiang W."/>
            <person name="Mao L."/>
            <person name="Kong X."/>
            <person name="Jiao Y."/>
            <person name="Jia J."/>
        </authorList>
    </citation>
    <scope>NUCLEOTIDE SEQUENCE [LARGE SCALE GENOMIC DNA]</scope>
    <source>
        <strain evidence="2">cv. AL8/78</strain>
    </source>
</reference>
<dbReference type="EnsemblPlants" id="AET2Gv20543900.17">
    <property type="protein sequence ID" value="AET2Gv20543900.17"/>
    <property type="gene ID" value="AET2Gv20543900"/>
</dbReference>
<evidence type="ECO:0000313" key="2">
    <source>
        <dbReference type="Proteomes" id="UP000015105"/>
    </source>
</evidence>